<evidence type="ECO:0000256" key="3">
    <source>
        <dbReference type="ARBA" id="ARBA00022840"/>
    </source>
</evidence>
<evidence type="ECO:0000256" key="1">
    <source>
        <dbReference type="ARBA" id="ARBA00022692"/>
    </source>
</evidence>
<keyword evidence="4 6" id="KW-1133">Transmembrane helix</keyword>
<keyword evidence="3" id="KW-0067">ATP-binding</keyword>
<sequence length="437" mass="46657">MAYTSVSDEQAYHRLQGDGGAGGGPNSAHLLLHDDVAPIPEDYPPRRGWWPLLVACAPCCGSWRGLVARAALGWLSPAVWKAFRGEAVDSSAFVNESQSSLTDSLRLWQLLRVSGAAGPSTSGGTAPHRLGHCVWAFTRGRLIAACLLGCVAAVGSVASPVLLIAALISAMDDSPADQVPAVLWATGFAVCELLTCLLTSGASSIATRQAGRLRAAMQGLLFRKAIRLNSCSDMLPHQVEAIVLTTGTPLWRAVEHAPQLVVAPLVILLSVSASCILIGESAIVAAAAFLFAAMIQTIATGLSVRLRARAHAVFSTWRKQRTFELLTLAAHAKTYMVESALIRRIRELRRAESVSLRLASTVDSLCRTLLPSAVPAATVAIALHPTFNPETSAPAYQVYCEQLADEHPWEVTAEILGIHISTTPWKTNGVLRQEKRT</sequence>
<dbReference type="InterPro" id="IPR050173">
    <property type="entry name" value="ABC_transporter_C-like"/>
</dbReference>
<dbReference type="GO" id="GO:0016020">
    <property type="term" value="C:membrane"/>
    <property type="evidence" value="ECO:0007669"/>
    <property type="project" value="InterPro"/>
</dbReference>
<feature type="transmembrane region" description="Helical" evidence="6">
    <location>
        <begin position="181"/>
        <end position="207"/>
    </location>
</feature>
<keyword evidence="1 6" id="KW-0812">Transmembrane</keyword>
<evidence type="ECO:0000256" key="2">
    <source>
        <dbReference type="ARBA" id="ARBA00022741"/>
    </source>
</evidence>
<reference evidence="8" key="1">
    <citation type="submission" date="2025-08" db="UniProtKB">
        <authorList>
            <consortium name="RefSeq"/>
        </authorList>
    </citation>
    <scope>IDENTIFICATION</scope>
    <source>
        <tissue evidence="8">Whole organism</tissue>
    </source>
</reference>
<dbReference type="PANTHER" id="PTHR24223:SF447">
    <property type="entry name" value="MULTIDRUG RESISTANCE-ASSOCIATED PROTEIN 5"/>
    <property type="match status" value="1"/>
</dbReference>
<feature type="transmembrane region" description="Helical" evidence="6">
    <location>
        <begin position="142"/>
        <end position="169"/>
    </location>
</feature>
<dbReference type="OrthoDB" id="8174258at2759"/>
<dbReference type="InterPro" id="IPR036640">
    <property type="entry name" value="ABC1_TM_sf"/>
</dbReference>
<gene>
    <name evidence="8" type="primary">LOC113203791</name>
</gene>
<feature type="transmembrane region" description="Helical" evidence="6">
    <location>
        <begin position="260"/>
        <end position="279"/>
    </location>
</feature>
<evidence type="ECO:0000256" key="6">
    <source>
        <dbReference type="SAM" id="Phobius"/>
    </source>
</evidence>
<feature type="transmembrane region" description="Helical" evidence="6">
    <location>
        <begin position="285"/>
        <end position="304"/>
    </location>
</feature>
<keyword evidence="5 6" id="KW-0472">Membrane</keyword>
<dbReference type="GO" id="GO:0042626">
    <property type="term" value="F:ATPase-coupled transmembrane transporter activity"/>
    <property type="evidence" value="ECO:0007669"/>
    <property type="project" value="TreeGrafter"/>
</dbReference>
<keyword evidence="7" id="KW-1185">Reference proteome</keyword>
<dbReference type="RefSeq" id="XP_052127990.1">
    <property type="nucleotide sequence ID" value="XM_052272030.1"/>
</dbReference>
<dbReference type="GO" id="GO:0005524">
    <property type="term" value="F:ATP binding"/>
    <property type="evidence" value="ECO:0007669"/>
    <property type="project" value="UniProtKB-KW"/>
</dbReference>
<organism evidence="7 8">
    <name type="scientific">Frankliniella occidentalis</name>
    <name type="common">Western flower thrips</name>
    <name type="synonym">Euthrips occidentalis</name>
    <dbReference type="NCBI Taxonomy" id="133901"/>
    <lineage>
        <taxon>Eukaryota</taxon>
        <taxon>Metazoa</taxon>
        <taxon>Ecdysozoa</taxon>
        <taxon>Arthropoda</taxon>
        <taxon>Hexapoda</taxon>
        <taxon>Insecta</taxon>
        <taxon>Pterygota</taxon>
        <taxon>Neoptera</taxon>
        <taxon>Paraneoptera</taxon>
        <taxon>Thysanoptera</taxon>
        <taxon>Terebrantia</taxon>
        <taxon>Thripoidea</taxon>
        <taxon>Thripidae</taxon>
        <taxon>Frankliniella</taxon>
    </lineage>
</organism>
<keyword evidence="2" id="KW-0547">Nucleotide-binding</keyword>
<accession>A0A9C6X2N1</accession>
<dbReference type="Gene3D" id="1.20.1560.10">
    <property type="entry name" value="ABC transporter type 1, transmembrane domain"/>
    <property type="match status" value="1"/>
</dbReference>
<evidence type="ECO:0000256" key="5">
    <source>
        <dbReference type="ARBA" id="ARBA00023136"/>
    </source>
</evidence>
<proteinExistence type="predicted"/>
<dbReference type="AlphaFoldDB" id="A0A9C6X2N1"/>
<dbReference type="PANTHER" id="PTHR24223">
    <property type="entry name" value="ATP-BINDING CASSETTE SUB-FAMILY C"/>
    <property type="match status" value="1"/>
</dbReference>
<evidence type="ECO:0000313" key="7">
    <source>
        <dbReference type="Proteomes" id="UP000504606"/>
    </source>
</evidence>
<evidence type="ECO:0000313" key="8">
    <source>
        <dbReference type="RefSeq" id="XP_052127990.1"/>
    </source>
</evidence>
<dbReference type="SUPFAM" id="SSF90123">
    <property type="entry name" value="ABC transporter transmembrane region"/>
    <property type="match status" value="1"/>
</dbReference>
<dbReference type="GeneID" id="113203791"/>
<evidence type="ECO:0000256" key="4">
    <source>
        <dbReference type="ARBA" id="ARBA00022989"/>
    </source>
</evidence>
<name>A0A9C6X2N1_FRAOC</name>
<protein>
    <submittedName>
        <fullName evidence="8">Uncharacterized protein LOC113203791</fullName>
    </submittedName>
</protein>
<dbReference type="KEGG" id="foc:113203791"/>
<dbReference type="Proteomes" id="UP000504606">
    <property type="component" value="Unplaced"/>
</dbReference>